<organism evidence="5">
    <name type="scientific">Hokovirus HKV1</name>
    <dbReference type="NCBI Taxonomy" id="1977638"/>
    <lineage>
        <taxon>Viruses</taxon>
        <taxon>Varidnaviria</taxon>
        <taxon>Bamfordvirae</taxon>
        <taxon>Nucleocytoviricota</taxon>
        <taxon>Megaviricetes</taxon>
        <taxon>Imitervirales</taxon>
        <taxon>Mimiviridae</taxon>
        <taxon>Klosneuvirinae</taxon>
        <taxon>Hokovirus</taxon>
    </lineage>
</organism>
<dbReference type="Pfam" id="PF01509">
    <property type="entry name" value="TruB_N"/>
    <property type="match status" value="1"/>
</dbReference>
<name>A0A1V0SF38_9VIRU</name>
<dbReference type="SUPFAM" id="SSF55120">
    <property type="entry name" value="Pseudouridine synthase"/>
    <property type="match status" value="1"/>
</dbReference>
<reference evidence="5" key="1">
    <citation type="journal article" date="2017" name="Science">
        <title>Giant viruses with an expanded complement of translation system components.</title>
        <authorList>
            <person name="Schulz F."/>
            <person name="Yutin N."/>
            <person name="Ivanova N.N."/>
            <person name="Ortega D.R."/>
            <person name="Lee T.K."/>
            <person name="Vierheilig J."/>
            <person name="Daims H."/>
            <person name="Horn M."/>
            <person name="Wagner M."/>
            <person name="Jensen G.J."/>
            <person name="Kyrpides N.C."/>
            <person name="Koonin E.V."/>
            <person name="Woyke T."/>
        </authorList>
    </citation>
    <scope>NUCLEOTIDE SEQUENCE</scope>
    <source>
        <strain evidence="5">HKV1</strain>
    </source>
</reference>
<dbReference type="Gene3D" id="3.30.2350.10">
    <property type="entry name" value="Pseudouridine synthase"/>
    <property type="match status" value="1"/>
</dbReference>
<dbReference type="EC" id="5.4.99.25" evidence="1"/>
<sequence>MGKYHVYKPVGQRMGELIEHVKSTYTCNKACYSGRLDEMAEGIVLILTDEDCKDCRKHDQHNKIYEFTMLAGISTDTGDILGIHQAYNDDLNILTEKEITNNMLDYNGKHILQKRPVHSSIKYKILKNNQQPEKRVYIENCEYLGSDNVTTVNIIEKLNLLNDINNTFRKQEIINCWEKYLGEVFKTFTFRVKVSSGTYVRQLIMDVSEKSGFPLTALNIKRIGYC</sequence>
<evidence type="ECO:0000259" key="4">
    <source>
        <dbReference type="Pfam" id="PF01509"/>
    </source>
</evidence>
<dbReference type="InterPro" id="IPR002501">
    <property type="entry name" value="PsdUridine_synth_N"/>
</dbReference>
<dbReference type="PANTHER" id="PTHR13767:SF2">
    <property type="entry name" value="PSEUDOURIDYLATE SYNTHASE TRUB1"/>
    <property type="match status" value="1"/>
</dbReference>
<dbReference type="GO" id="GO:0006400">
    <property type="term" value="P:tRNA modification"/>
    <property type="evidence" value="ECO:0007669"/>
    <property type="project" value="TreeGrafter"/>
</dbReference>
<keyword evidence="2" id="KW-0819">tRNA processing</keyword>
<dbReference type="InterPro" id="IPR020103">
    <property type="entry name" value="PsdUridine_synth_cat_dom_sf"/>
</dbReference>
<evidence type="ECO:0000313" key="5">
    <source>
        <dbReference type="EMBL" id="ARF10291.1"/>
    </source>
</evidence>
<dbReference type="EMBL" id="KY684103">
    <property type="protein sequence ID" value="ARF10291.1"/>
    <property type="molecule type" value="Genomic_DNA"/>
</dbReference>
<evidence type="ECO:0000256" key="3">
    <source>
        <dbReference type="ARBA" id="ARBA00023235"/>
    </source>
</evidence>
<evidence type="ECO:0000256" key="1">
    <source>
        <dbReference type="ARBA" id="ARBA00012787"/>
    </source>
</evidence>
<evidence type="ECO:0000256" key="2">
    <source>
        <dbReference type="ARBA" id="ARBA00022694"/>
    </source>
</evidence>
<dbReference type="PANTHER" id="PTHR13767">
    <property type="entry name" value="TRNA-PSEUDOURIDINE SYNTHASE"/>
    <property type="match status" value="1"/>
</dbReference>
<dbReference type="GO" id="GO:0003723">
    <property type="term" value="F:RNA binding"/>
    <property type="evidence" value="ECO:0007669"/>
    <property type="project" value="InterPro"/>
</dbReference>
<dbReference type="InterPro" id="IPR014780">
    <property type="entry name" value="tRNA_psdUridine_synth_TruB"/>
</dbReference>
<keyword evidence="3" id="KW-0413">Isomerase</keyword>
<accession>A0A1V0SF38</accession>
<dbReference type="GO" id="GO:0160148">
    <property type="term" value="F:tRNA pseudouridine(55) synthase activity"/>
    <property type="evidence" value="ECO:0007669"/>
    <property type="project" value="UniProtKB-EC"/>
</dbReference>
<proteinExistence type="predicted"/>
<feature type="domain" description="Pseudouridine synthase II N-terminal" evidence="4">
    <location>
        <begin position="22"/>
        <end position="131"/>
    </location>
</feature>
<gene>
    <name evidence="5" type="ORF">Hokovirus_1_170</name>
</gene>
<protein>
    <recommendedName>
        <fullName evidence="1">tRNA pseudouridine(55) synthase</fullName>
        <ecNumber evidence="1">5.4.99.25</ecNumber>
    </recommendedName>
</protein>
<dbReference type="GO" id="GO:1990481">
    <property type="term" value="P:mRNA pseudouridine synthesis"/>
    <property type="evidence" value="ECO:0007669"/>
    <property type="project" value="TreeGrafter"/>
</dbReference>